<protein>
    <submittedName>
        <fullName evidence="14">Transpeptidase</fullName>
    </submittedName>
</protein>
<dbReference type="Pfam" id="PF00905">
    <property type="entry name" value="Transpeptidase"/>
    <property type="match status" value="1"/>
</dbReference>
<evidence type="ECO:0000256" key="1">
    <source>
        <dbReference type="ARBA" id="ARBA00004167"/>
    </source>
</evidence>
<evidence type="ECO:0000259" key="12">
    <source>
        <dbReference type="Pfam" id="PF00905"/>
    </source>
</evidence>
<feature type="domain" description="Penicillin-binding protein dimerisation" evidence="13">
    <location>
        <begin position="77"/>
        <end position="313"/>
    </location>
</feature>
<dbReference type="Proteomes" id="UP000051841">
    <property type="component" value="Unassembled WGS sequence"/>
</dbReference>
<evidence type="ECO:0000256" key="10">
    <source>
        <dbReference type="ARBA" id="ARBA00023316"/>
    </source>
</evidence>
<evidence type="ECO:0000256" key="2">
    <source>
        <dbReference type="ARBA" id="ARBA00004236"/>
    </source>
</evidence>
<comment type="subcellular location">
    <subcellularLocation>
        <location evidence="2">Cell membrane</location>
    </subcellularLocation>
    <subcellularLocation>
        <location evidence="1">Membrane</location>
        <topology evidence="1">Single-pass membrane protein</topology>
    </subcellularLocation>
</comment>
<dbReference type="InterPro" id="IPR012338">
    <property type="entry name" value="Beta-lactam/transpept-like"/>
</dbReference>
<dbReference type="Gene3D" id="1.10.10.1230">
    <property type="entry name" value="Penicillin-binding protein, N-terminal non-catalytic domain, head sub-domain"/>
    <property type="match status" value="1"/>
</dbReference>
<evidence type="ECO:0000256" key="3">
    <source>
        <dbReference type="ARBA" id="ARBA00007171"/>
    </source>
</evidence>
<evidence type="ECO:0000313" key="15">
    <source>
        <dbReference type="Proteomes" id="UP000051841"/>
    </source>
</evidence>
<evidence type="ECO:0000256" key="4">
    <source>
        <dbReference type="ARBA" id="ARBA00022475"/>
    </source>
</evidence>
<dbReference type="Pfam" id="PF03717">
    <property type="entry name" value="PBP_dimer"/>
    <property type="match status" value="1"/>
</dbReference>
<keyword evidence="6" id="KW-0133">Cell shape</keyword>
<dbReference type="Gene3D" id="3.90.1310.10">
    <property type="entry name" value="Penicillin-binding protein 2a (Domain 2)"/>
    <property type="match status" value="1"/>
</dbReference>
<dbReference type="GO" id="GO:0071555">
    <property type="term" value="P:cell wall organization"/>
    <property type="evidence" value="ECO:0007669"/>
    <property type="project" value="UniProtKB-KW"/>
</dbReference>
<dbReference type="InterPro" id="IPR036138">
    <property type="entry name" value="PBP_dimer_sf"/>
</dbReference>
<dbReference type="Gene3D" id="3.40.710.10">
    <property type="entry name" value="DD-peptidase/beta-lactamase superfamily"/>
    <property type="match status" value="1"/>
</dbReference>
<dbReference type="GO" id="GO:0008658">
    <property type="term" value="F:penicillin binding"/>
    <property type="evidence" value="ECO:0007669"/>
    <property type="project" value="InterPro"/>
</dbReference>
<gene>
    <name evidence="14" type="ORF">IV49_GL001159</name>
</gene>
<feature type="domain" description="Penicillin-binding protein transpeptidase" evidence="12">
    <location>
        <begin position="359"/>
        <end position="666"/>
    </location>
</feature>
<keyword evidence="9 11" id="KW-0472">Membrane</keyword>
<dbReference type="PANTHER" id="PTHR30627">
    <property type="entry name" value="PEPTIDOGLYCAN D,D-TRANSPEPTIDASE"/>
    <property type="match status" value="1"/>
</dbReference>
<evidence type="ECO:0000256" key="6">
    <source>
        <dbReference type="ARBA" id="ARBA00022960"/>
    </source>
</evidence>
<proteinExistence type="inferred from homology"/>
<name>A0A0R2HNX6_9FIRM</name>
<dbReference type="SUPFAM" id="SSF56601">
    <property type="entry name" value="beta-lactamase/transpeptidase-like"/>
    <property type="match status" value="1"/>
</dbReference>
<evidence type="ECO:0000256" key="8">
    <source>
        <dbReference type="ARBA" id="ARBA00022989"/>
    </source>
</evidence>
<comment type="similarity">
    <text evidence="3">Belongs to the transpeptidase family.</text>
</comment>
<evidence type="ECO:0000313" key="14">
    <source>
        <dbReference type="EMBL" id="KRN51085.1"/>
    </source>
</evidence>
<dbReference type="InterPro" id="IPR005311">
    <property type="entry name" value="PBP_dimer"/>
</dbReference>
<keyword evidence="15" id="KW-1185">Reference proteome</keyword>
<keyword evidence="8 11" id="KW-1133">Transmembrane helix</keyword>
<evidence type="ECO:0000256" key="11">
    <source>
        <dbReference type="SAM" id="Phobius"/>
    </source>
</evidence>
<dbReference type="GO" id="GO:0008360">
    <property type="term" value="P:regulation of cell shape"/>
    <property type="evidence" value="ECO:0007669"/>
    <property type="project" value="UniProtKB-KW"/>
</dbReference>
<dbReference type="PANTHER" id="PTHR30627:SF2">
    <property type="entry name" value="PEPTIDOGLYCAN D,D-TRANSPEPTIDASE MRDA"/>
    <property type="match status" value="1"/>
</dbReference>
<comment type="caution">
    <text evidence="14">The sequence shown here is derived from an EMBL/GenBank/DDBJ whole genome shotgun (WGS) entry which is preliminary data.</text>
</comment>
<evidence type="ECO:0000256" key="9">
    <source>
        <dbReference type="ARBA" id="ARBA00023136"/>
    </source>
</evidence>
<feature type="transmembrane region" description="Helical" evidence="11">
    <location>
        <begin position="34"/>
        <end position="53"/>
    </location>
</feature>
<dbReference type="InterPro" id="IPR050515">
    <property type="entry name" value="Beta-lactam/transpept"/>
</dbReference>
<dbReference type="EMBL" id="JQBL01000003">
    <property type="protein sequence ID" value="KRN51085.1"/>
    <property type="molecule type" value="Genomic_DNA"/>
</dbReference>
<evidence type="ECO:0000256" key="7">
    <source>
        <dbReference type="ARBA" id="ARBA00022984"/>
    </source>
</evidence>
<keyword evidence="4" id="KW-1003">Cell membrane</keyword>
<dbReference type="GO" id="GO:0005886">
    <property type="term" value="C:plasma membrane"/>
    <property type="evidence" value="ECO:0007669"/>
    <property type="project" value="UniProtKB-SubCell"/>
</dbReference>
<evidence type="ECO:0000259" key="13">
    <source>
        <dbReference type="Pfam" id="PF03717"/>
    </source>
</evidence>
<dbReference type="GO" id="GO:0009252">
    <property type="term" value="P:peptidoglycan biosynthetic process"/>
    <property type="evidence" value="ECO:0007669"/>
    <property type="project" value="UniProtKB-KW"/>
</dbReference>
<keyword evidence="7" id="KW-0573">Peptidoglycan synthesis</keyword>
<dbReference type="AlphaFoldDB" id="A0A0R2HNX6"/>
<dbReference type="SUPFAM" id="SSF56519">
    <property type="entry name" value="Penicillin binding protein dimerisation domain"/>
    <property type="match status" value="1"/>
</dbReference>
<organism evidence="14 15">
    <name type="scientific">Kandleria vitulina DSM 20405</name>
    <dbReference type="NCBI Taxonomy" id="1410657"/>
    <lineage>
        <taxon>Bacteria</taxon>
        <taxon>Bacillati</taxon>
        <taxon>Bacillota</taxon>
        <taxon>Erysipelotrichia</taxon>
        <taxon>Erysipelotrichales</taxon>
        <taxon>Coprobacillaceae</taxon>
        <taxon>Kandleria</taxon>
    </lineage>
</organism>
<dbReference type="GO" id="GO:0071972">
    <property type="term" value="F:peptidoglycan L,D-transpeptidase activity"/>
    <property type="evidence" value="ECO:0007669"/>
    <property type="project" value="TreeGrafter"/>
</dbReference>
<reference evidence="14 15" key="1">
    <citation type="journal article" date="2015" name="Genome Announc.">
        <title>Expanding the biotechnology potential of lactobacilli through comparative genomics of 213 strains and associated genera.</title>
        <authorList>
            <person name="Sun Z."/>
            <person name="Harris H.M."/>
            <person name="McCann A."/>
            <person name="Guo C."/>
            <person name="Argimon S."/>
            <person name="Zhang W."/>
            <person name="Yang X."/>
            <person name="Jeffery I.B."/>
            <person name="Cooney J.C."/>
            <person name="Kagawa T.F."/>
            <person name="Liu W."/>
            <person name="Song Y."/>
            <person name="Salvetti E."/>
            <person name="Wrobel A."/>
            <person name="Rasinkangas P."/>
            <person name="Parkhill J."/>
            <person name="Rea M.C."/>
            <person name="O'Sullivan O."/>
            <person name="Ritari J."/>
            <person name="Douillard F.P."/>
            <person name="Paul Ross R."/>
            <person name="Yang R."/>
            <person name="Briner A.E."/>
            <person name="Felis G.E."/>
            <person name="de Vos W.M."/>
            <person name="Barrangou R."/>
            <person name="Klaenhammer T.R."/>
            <person name="Caufield P.W."/>
            <person name="Cui Y."/>
            <person name="Zhang H."/>
            <person name="O'Toole P.W."/>
        </authorList>
    </citation>
    <scope>NUCLEOTIDE SEQUENCE [LARGE SCALE GENOMIC DNA]</scope>
    <source>
        <strain evidence="14 15">DSM 20405</strain>
    </source>
</reference>
<keyword evidence="10" id="KW-0961">Cell wall biogenesis/degradation</keyword>
<accession>A0A0R2HNX6</accession>
<dbReference type="InterPro" id="IPR001460">
    <property type="entry name" value="PCN-bd_Tpept"/>
</dbReference>
<dbReference type="PATRIC" id="fig|1410657.5.peg.1200"/>
<sequence length="687" mass="77448">MVGLFNKTPIHFHGQREIKLEKRKNLEQLMQKRLKIMMIVIIVIGLIFSLKLFSTQIRQKDYYDAKLTQYNTNTFQVDAQRGEIMDRNYKPLVQNKTVICATYYAVKGIKDEEIDAMTKFLMKNVNVDISEVTTRQKKDFLIMKDEKYVTSLIPKKELNAIKGLDSEKSDLTRLQLHYITDDILKKKLSDDDIKYYKIFYAIKSCTSGSSVVLSDISIKEASIIGEHSDLLRGIQVTSDWERKTTDKILKRTLGNLTTRKQGLPSTKKDELIALDYTNDARVGTSGIEGQYEDILKGVSSTYSISYDSNGTPTVKLSQEGTNGANIQLTIDWDLQKKISDFIDKELLAHRSEPFNDHIYCILEDPTTGDIIAMVGREIDQKTGKITDYSAGNYLSAYRIGSTMKSAVIYTAFKNKVIKANHYEDDTPQGLKIAGTKTKYSWKKGLGHLNEVSALAYSSNIWMMQVIIKLAGGKYQYNKPLKINKDAFTKLRNGAGELGLGVKTGIDVDSEALGYRGNAQNAGNLLDFSIGQYDTYTNMQLATYATTLANMGVKITPHLYKSSFTYDDDGNIVTLDTYQKKIVDDMSDQKTAFKQIRAGMKAVIDYGTVSGQFKGFPYQVAAKTGTAEDYTHSGNTDYPNHLLIGYSSVDNPQIVCTVMVERQKNNNSAPSVWKYAVSQYFEKYGYKK</sequence>
<evidence type="ECO:0000256" key="5">
    <source>
        <dbReference type="ARBA" id="ARBA00022692"/>
    </source>
</evidence>
<keyword evidence="5 11" id="KW-0812">Transmembrane</keyword>